<dbReference type="EMBL" id="GCKF01047482">
    <property type="protein sequence ID" value="JAG93244.1"/>
    <property type="molecule type" value="Transcribed_RNA"/>
</dbReference>
<dbReference type="EMBL" id="GCKF01047481">
    <property type="protein sequence ID" value="JAG93245.1"/>
    <property type="molecule type" value="Transcribed_RNA"/>
</dbReference>
<keyword evidence="1" id="KW-1133">Transmembrane helix</keyword>
<keyword evidence="2" id="KW-0732">Signal</keyword>
<sequence>MYHDLKPWVFSMLLWTSIVHAQLITKTSLDLNAGKIKSSVFKSPAFILGPGEVQNKWYHGIAFPKGHIAIKGFDAEVVDDNGNSIPLSETYLHHWLVDRFYHKTSLTEDQTKALTKRLHSSDYISAGNDGICQPRVLSQYFGLGSETRHTSTFIPDPYGIIVGDPSEIPEGYEESWIINVHAIDTREVVDTRGCTECRCDLYNVTEDEYHRPLKKNYIGGLYCCYDGTQCKLKEGVQGEKRKLYLKYTVYWRDWEESIIPVRIYILDVTDTGERSVDQSRSHYLVGCQVEYDIAQCTAGSPSNECIDLHEAHMVIPKGGDVVYGVAHQHTGGIGSTLYGQDGQELCTSLPVYGQGREPGNETGYIVGMSTCYPEPGSLKIQGGEILKLQSKYSKEQRRTGVMGLFYLLIADPVNNVVYQDQKTVLSGGALLLAGLLIVFALIAGLGIAYFLRKRQEDDYEKLGA</sequence>
<name>A0A0D6QS66_ARACU</name>
<dbReference type="PANTHER" id="PTHR33390">
    <property type="entry name" value="STRESS UP-REGULATED NOD 19 PROTEIN"/>
    <property type="match status" value="1"/>
</dbReference>
<proteinExistence type="predicted"/>
<dbReference type="InterPro" id="IPR011692">
    <property type="entry name" value="Stress_up-reg_Nod19"/>
</dbReference>
<accession>A0A0D6QS66</accession>
<evidence type="ECO:0008006" key="4">
    <source>
        <dbReference type="Google" id="ProtNLM"/>
    </source>
</evidence>
<dbReference type="AlphaFoldDB" id="A0A0D6QS66"/>
<organism evidence="3">
    <name type="scientific">Araucaria cunninghamii</name>
    <name type="common">Hoop pine</name>
    <name type="synonym">Moreton Bay pine</name>
    <dbReference type="NCBI Taxonomy" id="56994"/>
    <lineage>
        <taxon>Eukaryota</taxon>
        <taxon>Viridiplantae</taxon>
        <taxon>Streptophyta</taxon>
        <taxon>Embryophyta</taxon>
        <taxon>Tracheophyta</taxon>
        <taxon>Spermatophyta</taxon>
        <taxon>Pinopsida</taxon>
        <taxon>Pinidae</taxon>
        <taxon>Conifers II</taxon>
        <taxon>Araucariales</taxon>
        <taxon>Araucariaceae</taxon>
        <taxon>Araucaria</taxon>
    </lineage>
</organism>
<feature type="transmembrane region" description="Helical" evidence="1">
    <location>
        <begin position="429"/>
        <end position="451"/>
    </location>
</feature>
<keyword evidence="1" id="KW-0812">Transmembrane</keyword>
<dbReference type="PANTHER" id="PTHR33390:SF1">
    <property type="entry name" value="STRESS UP-REGULATED NOD 19 PROTEIN"/>
    <property type="match status" value="1"/>
</dbReference>
<reference evidence="3" key="1">
    <citation type="submission" date="2015-03" db="EMBL/GenBank/DDBJ databases">
        <title>A transcriptome of Araucaria cunninghamii, an australian fine timber species.</title>
        <authorList>
            <person name="Jing Yi C.J.Y."/>
            <person name="Yin San L.Y.S."/>
            <person name="Abdul Karim S.S."/>
            <person name="Wan Azmi N.N."/>
            <person name="Hercus R.R."/>
            <person name="Croft L.L."/>
        </authorList>
    </citation>
    <scope>NUCLEOTIDE SEQUENCE</scope>
    <source>
        <strain evidence="3">MI0301</strain>
        <tissue evidence="3">Leaf</tissue>
    </source>
</reference>
<evidence type="ECO:0000313" key="3">
    <source>
        <dbReference type="EMBL" id="JAG93244.1"/>
    </source>
</evidence>
<protein>
    <recommendedName>
        <fullName evidence="4">Stress up-regulated Nod 19</fullName>
    </recommendedName>
</protein>
<evidence type="ECO:0000256" key="1">
    <source>
        <dbReference type="SAM" id="Phobius"/>
    </source>
</evidence>
<keyword evidence="1" id="KW-0472">Membrane</keyword>
<feature type="chain" id="PRO_5007397475" description="Stress up-regulated Nod 19" evidence="2">
    <location>
        <begin position="22"/>
        <end position="464"/>
    </location>
</feature>
<evidence type="ECO:0000256" key="2">
    <source>
        <dbReference type="SAM" id="SignalP"/>
    </source>
</evidence>
<dbReference type="Pfam" id="PF07712">
    <property type="entry name" value="SURNod19"/>
    <property type="match status" value="1"/>
</dbReference>
<feature type="signal peptide" evidence="2">
    <location>
        <begin position="1"/>
        <end position="21"/>
    </location>
</feature>